<proteinExistence type="predicted"/>
<dbReference type="PANTHER" id="PTHR13318">
    <property type="entry name" value="PARTNER OF PAIRED, ISOFORM B-RELATED"/>
    <property type="match status" value="1"/>
</dbReference>
<dbReference type="OrthoDB" id="16120at2759"/>
<sequence>MPRRKGVCTLYTICLQNVAQNLRYWTEHYDTHILRNSQAEGRNILFVIGPFSDLFTPLANDLLDQLICSKRLTLSALQLLVFGGTITRLDLGGCSKLVNDSLIKSVARNCTRLKHLNLSNCKRLSSDAFVTLSTRLPLAVYLNFSSTSITAKALRNFLEYSVNVSELVLKYCKIGDKDVKVLCSSFDQSKLSRMRSIDLSDTRVTENGLVTLLCFFPSIVHLHHHLLLDAILKVCNSDAMTAPPICLQSLSCLYVELSERDIVDLVTNFPNLSKLELKLTSMFSSLASSTFSHCDRLEELILVGDHWNGNPTKYSTSVRPLLETCGKNLLSLTLQDFREVDLLEAVSLCPKLRKLSALLNADLSSFCSGRNHVIGQCPMLSEICIWSKLGDSSLSSSTLECVLSSAVNIQKITLFQIDCFTGSVIKNILRANPLQRLKNLHLRDCNHISGKDLSVLILDEGNSLESVSLMHNWLINRSDYEGWKRAIEKMNFHVCIEWK</sequence>
<organism evidence="1 2">
    <name type="scientific">Holothuria leucospilota</name>
    <name type="common">Black long sea cucumber</name>
    <name type="synonym">Mertensiothuria leucospilota</name>
    <dbReference type="NCBI Taxonomy" id="206669"/>
    <lineage>
        <taxon>Eukaryota</taxon>
        <taxon>Metazoa</taxon>
        <taxon>Echinodermata</taxon>
        <taxon>Eleutherozoa</taxon>
        <taxon>Echinozoa</taxon>
        <taxon>Holothuroidea</taxon>
        <taxon>Aspidochirotacea</taxon>
        <taxon>Aspidochirotida</taxon>
        <taxon>Holothuriidae</taxon>
        <taxon>Holothuria</taxon>
    </lineage>
</organism>
<dbReference type="SUPFAM" id="SSF52047">
    <property type="entry name" value="RNI-like"/>
    <property type="match status" value="1"/>
</dbReference>
<name>A0A9Q0YRZ7_HOLLE</name>
<dbReference type="AlphaFoldDB" id="A0A9Q0YRZ7"/>
<reference evidence="1" key="1">
    <citation type="submission" date="2021-10" db="EMBL/GenBank/DDBJ databases">
        <title>Tropical sea cucumber genome reveals ecological adaptation and Cuvierian tubules defense mechanism.</title>
        <authorList>
            <person name="Chen T."/>
        </authorList>
    </citation>
    <scope>NUCLEOTIDE SEQUENCE</scope>
    <source>
        <strain evidence="1">Nanhai2018</strain>
        <tissue evidence="1">Muscle</tissue>
    </source>
</reference>
<comment type="caution">
    <text evidence="1">The sequence shown here is derived from an EMBL/GenBank/DDBJ whole genome shotgun (WGS) entry which is preliminary data.</text>
</comment>
<dbReference type="InterPro" id="IPR006553">
    <property type="entry name" value="Leu-rich_rpt_Cys-con_subtyp"/>
</dbReference>
<dbReference type="EMBL" id="JAIZAY010000017">
    <property type="protein sequence ID" value="KAJ8025739.1"/>
    <property type="molecule type" value="Genomic_DNA"/>
</dbReference>
<dbReference type="Proteomes" id="UP001152320">
    <property type="component" value="Chromosome 17"/>
</dbReference>
<protein>
    <submittedName>
        <fullName evidence="1">F-box/LRR-repeat protein 4</fullName>
    </submittedName>
</protein>
<evidence type="ECO:0000313" key="1">
    <source>
        <dbReference type="EMBL" id="KAJ8025739.1"/>
    </source>
</evidence>
<dbReference type="GO" id="GO:0031146">
    <property type="term" value="P:SCF-dependent proteasomal ubiquitin-dependent protein catabolic process"/>
    <property type="evidence" value="ECO:0007669"/>
    <property type="project" value="TreeGrafter"/>
</dbReference>
<dbReference type="Gene3D" id="3.80.10.10">
    <property type="entry name" value="Ribonuclease Inhibitor"/>
    <property type="match status" value="2"/>
</dbReference>
<dbReference type="SMART" id="SM00367">
    <property type="entry name" value="LRR_CC"/>
    <property type="match status" value="3"/>
</dbReference>
<accession>A0A9Q0YRZ7</accession>
<gene>
    <name evidence="1" type="ORF">HOLleu_33381</name>
</gene>
<dbReference type="GO" id="GO:0019005">
    <property type="term" value="C:SCF ubiquitin ligase complex"/>
    <property type="evidence" value="ECO:0007669"/>
    <property type="project" value="TreeGrafter"/>
</dbReference>
<keyword evidence="2" id="KW-1185">Reference proteome</keyword>
<dbReference type="InterPro" id="IPR032675">
    <property type="entry name" value="LRR_dom_sf"/>
</dbReference>
<evidence type="ECO:0000313" key="2">
    <source>
        <dbReference type="Proteomes" id="UP001152320"/>
    </source>
</evidence>